<feature type="compositionally biased region" description="Polar residues" evidence="1">
    <location>
        <begin position="59"/>
        <end position="82"/>
    </location>
</feature>
<reference evidence="2 3" key="1">
    <citation type="submission" date="2017-11" db="EMBL/GenBank/DDBJ databases">
        <title>De novo assembly and phasing of dikaryotic genomes from two isolates of Puccinia coronata f. sp. avenae, the causal agent of oat crown rust.</title>
        <authorList>
            <person name="Miller M.E."/>
            <person name="Zhang Y."/>
            <person name="Omidvar V."/>
            <person name="Sperschneider J."/>
            <person name="Schwessinger B."/>
            <person name="Raley C."/>
            <person name="Palmer J.M."/>
            <person name="Garnica D."/>
            <person name="Upadhyaya N."/>
            <person name="Rathjen J."/>
            <person name="Taylor J.M."/>
            <person name="Park R.F."/>
            <person name="Dodds P.N."/>
            <person name="Hirsch C.D."/>
            <person name="Kianian S.F."/>
            <person name="Figueroa M."/>
        </authorList>
    </citation>
    <scope>NUCLEOTIDE SEQUENCE [LARGE SCALE GENOMIC DNA]</scope>
    <source>
        <strain evidence="2">12SD80</strain>
    </source>
</reference>
<proteinExistence type="predicted"/>
<comment type="caution">
    <text evidence="2">The sequence shown here is derived from an EMBL/GenBank/DDBJ whole genome shotgun (WGS) entry which is preliminary data.</text>
</comment>
<dbReference type="Proteomes" id="UP000235392">
    <property type="component" value="Unassembled WGS sequence"/>
</dbReference>
<feature type="compositionally biased region" description="Basic residues" evidence="1">
    <location>
        <begin position="118"/>
        <end position="137"/>
    </location>
</feature>
<name>A0A2N5TK59_9BASI</name>
<dbReference type="EMBL" id="PGCI01000501">
    <property type="protein sequence ID" value="PLW25870.1"/>
    <property type="molecule type" value="Genomic_DNA"/>
</dbReference>
<feature type="compositionally biased region" description="Low complexity" evidence="1">
    <location>
        <begin position="99"/>
        <end position="112"/>
    </location>
</feature>
<feature type="region of interest" description="Disordered" evidence="1">
    <location>
        <begin position="56"/>
        <end position="146"/>
    </location>
</feature>
<protein>
    <submittedName>
        <fullName evidence="2">Uncharacterized protein</fullName>
    </submittedName>
</protein>
<organism evidence="2 3">
    <name type="scientific">Puccinia coronata f. sp. avenae</name>
    <dbReference type="NCBI Taxonomy" id="200324"/>
    <lineage>
        <taxon>Eukaryota</taxon>
        <taxon>Fungi</taxon>
        <taxon>Dikarya</taxon>
        <taxon>Basidiomycota</taxon>
        <taxon>Pucciniomycotina</taxon>
        <taxon>Pucciniomycetes</taxon>
        <taxon>Pucciniales</taxon>
        <taxon>Pucciniaceae</taxon>
        <taxon>Puccinia</taxon>
    </lineage>
</organism>
<evidence type="ECO:0000256" key="1">
    <source>
        <dbReference type="SAM" id="MobiDB-lite"/>
    </source>
</evidence>
<gene>
    <name evidence="2" type="ORF">PCASD_23501</name>
</gene>
<evidence type="ECO:0000313" key="3">
    <source>
        <dbReference type="Proteomes" id="UP000235392"/>
    </source>
</evidence>
<accession>A0A2N5TK59</accession>
<sequence length="146" mass="15994">MGKPTQPPGHVGWVGLPIRSHRKCVRQAHDTGVLEEASQQDHRVTRAMGLQEWEANVKVKTQQPPSQHPSSNKKMSDQTSIAFQLPPIPKATVVPGPPQASGSGSSHPAPAAKNTDHKTKRKPPKKKTPKKTVRQSKRVFELNGSR</sequence>
<dbReference type="AlphaFoldDB" id="A0A2N5TK59"/>
<evidence type="ECO:0000313" key="2">
    <source>
        <dbReference type="EMBL" id="PLW25870.1"/>
    </source>
</evidence>